<protein>
    <recommendedName>
        <fullName evidence="5">Lipopolysaccharide biosynthesis protein</fullName>
    </recommendedName>
</protein>
<feature type="region of interest" description="Disordered" evidence="1">
    <location>
        <begin position="1"/>
        <end position="26"/>
    </location>
</feature>
<dbReference type="STRING" id="1522368.IN07_09410"/>
<dbReference type="PANTHER" id="PTHR32309">
    <property type="entry name" value="TYROSINE-PROTEIN KINASE"/>
    <property type="match status" value="1"/>
</dbReference>
<proteinExistence type="predicted"/>
<dbReference type="AlphaFoldDB" id="A0A098Y9A5"/>
<reference evidence="3 4" key="1">
    <citation type="submission" date="2014-07" db="EMBL/GenBank/DDBJ databases">
        <title>Biosystematic studies on Modestobacter strains isolated from extreme hyper-arid desert soil and from historic building.</title>
        <authorList>
            <person name="Bukarasam K."/>
            <person name="Bull A."/>
            <person name="Girard G."/>
            <person name="van Wezel G."/>
            <person name="Goodfellow M."/>
        </authorList>
    </citation>
    <scope>NUCLEOTIDE SEQUENCE [LARGE SCALE GENOMIC DNA]</scope>
    <source>
        <strain evidence="3 4">KNN45-2b</strain>
    </source>
</reference>
<feature type="region of interest" description="Disordered" evidence="1">
    <location>
        <begin position="459"/>
        <end position="498"/>
    </location>
</feature>
<gene>
    <name evidence="3" type="ORF">IN07_09410</name>
</gene>
<evidence type="ECO:0000313" key="4">
    <source>
        <dbReference type="Proteomes" id="UP000029713"/>
    </source>
</evidence>
<keyword evidence="2" id="KW-1133">Transmembrane helix</keyword>
<evidence type="ECO:0000256" key="1">
    <source>
        <dbReference type="SAM" id="MobiDB-lite"/>
    </source>
</evidence>
<evidence type="ECO:0008006" key="5">
    <source>
        <dbReference type="Google" id="ProtNLM"/>
    </source>
</evidence>
<comment type="caution">
    <text evidence="3">The sequence shown here is derived from an EMBL/GenBank/DDBJ whole genome shotgun (WGS) entry which is preliminary data.</text>
</comment>
<evidence type="ECO:0000313" key="3">
    <source>
        <dbReference type="EMBL" id="KGH47010.1"/>
    </source>
</evidence>
<dbReference type="InterPro" id="IPR050445">
    <property type="entry name" value="Bact_polysacc_biosynth/exp"/>
</dbReference>
<sequence length="498" mass="50377">MSSSTGRPAGTNPGGGAPDDATRADTWPGPAAPLAWLARLALVGALLGGLLGLLVGLAAEEEVTASATFEVVPDAQVLSGPLPTTAQTGTDDSLVAGQLEALDALRLTQDEQTDDAVTVSVAQVGTSDVLRISATAPTAEQALQAMTTLLDGYVTARQEAAGTAVTAALDAVQQRLDALGEPGAVNSPVAQEVERLLAEQSQLTGAATRVPDLVPVLRAPSLDQETGAPAALLSTVLGAVLGAVLLLAAGAVWRATSNRLFDARLLVAAGVPVLLPRLPAGRVRGRSPQVPVQLPRADALSAARLLVPQVLDVSAGARRLVVVGADERAGAAEVAWELAWAISSTGAPVVLVTTAAHAHGSRPPGSAEFPGEQAHTPLLTVLAVPPHDGDAALAATVARHTAAGRHVLLHAPALTSGARFGETARHAEQAVVVVGEGVTSLEDALAAVRDVTSSGPALRGVVVTTTGRHLGRDRPQPSPPRAAEETTSPRQEPVASEA</sequence>
<accession>A0A098Y9A5</accession>
<keyword evidence="4" id="KW-1185">Reference proteome</keyword>
<feature type="transmembrane region" description="Helical" evidence="2">
    <location>
        <begin position="230"/>
        <end position="253"/>
    </location>
</feature>
<dbReference type="OrthoDB" id="9856568at2"/>
<dbReference type="Proteomes" id="UP000029713">
    <property type="component" value="Unassembled WGS sequence"/>
</dbReference>
<feature type="transmembrane region" description="Helical" evidence="2">
    <location>
        <begin position="36"/>
        <end position="59"/>
    </location>
</feature>
<keyword evidence="2" id="KW-0812">Transmembrane</keyword>
<evidence type="ECO:0000256" key="2">
    <source>
        <dbReference type="SAM" id="Phobius"/>
    </source>
</evidence>
<dbReference type="PANTHER" id="PTHR32309:SF31">
    <property type="entry name" value="CAPSULAR EXOPOLYSACCHARIDE FAMILY"/>
    <property type="match status" value="1"/>
</dbReference>
<name>A0A098Y9A5_9ACTN</name>
<dbReference type="RefSeq" id="WP_036335368.1">
    <property type="nucleotide sequence ID" value="NZ_JPMX01000032.1"/>
</dbReference>
<keyword evidence="2" id="KW-0472">Membrane</keyword>
<dbReference type="EMBL" id="JPMX01000032">
    <property type="protein sequence ID" value="KGH47010.1"/>
    <property type="molecule type" value="Genomic_DNA"/>
</dbReference>
<organism evidence="3 4">
    <name type="scientific">Modestobacter caceresii</name>
    <dbReference type="NCBI Taxonomy" id="1522368"/>
    <lineage>
        <taxon>Bacteria</taxon>
        <taxon>Bacillati</taxon>
        <taxon>Actinomycetota</taxon>
        <taxon>Actinomycetes</taxon>
        <taxon>Geodermatophilales</taxon>
        <taxon>Geodermatophilaceae</taxon>
        <taxon>Modestobacter</taxon>
    </lineage>
</organism>